<dbReference type="GO" id="GO:0005524">
    <property type="term" value="F:ATP binding"/>
    <property type="evidence" value="ECO:0007669"/>
    <property type="project" value="UniProtKB-UniRule"/>
</dbReference>
<dbReference type="Proteomes" id="UP000255517">
    <property type="component" value="Unassembled WGS sequence"/>
</dbReference>
<evidence type="ECO:0000313" key="11">
    <source>
        <dbReference type="Proteomes" id="UP000255517"/>
    </source>
</evidence>
<keyword evidence="7 8" id="KW-0804">Transcription</keyword>
<dbReference type="InterPro" id="IPR055173">
    <property type="entry name" value="NrdR-like_N"/>
</dbReference>
<dbReference type="InterPro" id="IPR005144">
    <property type="entry name" value="ATP-cone_dom"/>
</dbReference>
<dbReference type="HAMAP" id="MF_00440">
    <property type="entry name" value="NrdR"/>
    <property type="match status" value="1"/>
</dbReference>
<keyword evidence="2 8" id="KW-0547">Nucleotide-binding</keyword>
<keyword evidence="5 8" id="KW-0805">Transcription regulation</keyword>
<keyword evidence="1 8" id="KW-0678">Repressor</keyword>
<dbReference type="InterPro" id="IPR003796">
    <property type="entry name" value="RNR_NrdR-like"/>
</dbReference>
<dbReference type="GO" id="GO:0045892">
    <property type="term" value="P:negative regulation of DNA-templated transcription"/>
    <property type="evidence" value="ECO:0007669"/>
    <property type="project" value="UniProtKB-UniRule"/>
</dbReference>
<keyword evidence="4 8" id="KW-0067">ATP-binding</keyword>
<gene>
    <name evidence="8 10" type="primary">nrdR</name>
    <name evidence="10" type="ORF">NCTC13149_01291</name>
</gene>
<dbReference type="Pfam" id="PF22811">
    <property type="entry name" value="Zn_ribbon_NrdR"/>
    <property type="match status" value="1"/>
</dbReference>
<dbReference type="NCBIfam" id="TIGR00244">
    <property type="entry name" value="transcriptional regulator NrdR"/>
    <property type="match status" value="1"/>
</dbReference>
<dbReference type="GO" id="GO:0003677">
    <property type="term" value="F:DNA binding"/>
    <property type="evidence" value="ECO:0007669"/>
    <property type="project" value="UniProtKB-KW"/>
</dbReference>
<dbReference type="GO" id="GO:0008270">
    <property type="term" value="F:zinc ion binding"/>
    <property type="evidence" value="ECO:0007669"/>
    <property type="project" value="InterPro"/>
</dbReference>
<dbReference type="PANTHER" id="PTHR30455:SF2">
    <property type="entry name" value="TRANSCRIPTIONAL REPRESSOR NRDR"/>
    <property type="match status" value="1"/>
</dbReference>
<accession>A0A379C5T0</accession>
<protein>
    <recommendedName>
        <fullName evidence="8">Transcriptional repressor NrdR</fullName>
    </recommendedName>
</protein>
<comment type="function">
    <text evidence="8">Negatively regulates transcription of bacterial ribonucleotide reductase nrd genes and operons by binding to NrdR-boxes.</text>
</comment>
<reference evidence="10 11" key="1">
    <citation type="submission" date="2018-06" db="EMBL/GenBank/DDBJ databases">
        <authorList>
            <consortium name="Pathogen Informatics"/>
            <person name="Doyle S."/>
        </authorList>
    </citation>
    <scope>NUCLEOTIDE SEQUENCE [LARGE SCALE GENOMIC DNA]</scope>
    <source>
        <strain evidence="10 11">NCTC13149</strain>
    </source>
</reference>
<sequence length="153" mass="18095">MKCPFCAYEDSKVVDTRPTEDNTIRRRRECLKCKGRFTTYEKIESSPIMVIKKDGTRQAFDRDKIINGMIKSCEKRPVSREKIENASDRIEKNIQNSMKKEIYSKDVGEMVMEELKKLDEVSYVRFASVYREFKDLQTFVDELEKIINKNESI</sequence>
<evidence type="ECO:0000256" key="6">
    <source>
        <dbReference type="ARBA" id="ARBA00023125"/>
    </source>
</evidence>
<evidence type="ECO:0000256" key="1">
    <source>
        <dbReference type="ARBA" id="ARBA00022491"/>
    </source>
</evidence>
<name>A0A379C5T0_9FIRM</name>
<evidence type="ECO:0000313" key="10">
    <source>
        <dbReference type="EMBL" id="SUB57448.1"/>
    </source>
</evidence>
<dbReference type="PROSITE" id="PS51161">
    <property type="entry name" value="ATP_CONE"/>
    <property type="match status" value="1"/>
</dbReference>
<dbReference type="AlphaFoldDB" id="A0A379C5T0"/>
<evidence type="ECO:0000256" key="5">
    <source>
        <dbReference type="ARBA" id="ARBA00023015"/>
    </source>
</evidence>
<keyword evidence="3" id="KW-0862">Zinc</keyword>
<evidence type="ECO:0000256" key="7">
    <source>
        <dbReference type="ARBA" id="ARBA00023163"/>
    </source>
</evidence>
<organism evidence="10 11">
    <name type="scientific">Peptoniphilus lacrimalis</name>
    <dbReference type="NCBI Taxonomy" id="33031"/>
    <lineage>
        <taxon>Bacteria</taxon>
        <taxon>Bacillati</taxon>
        <taxon>Bacillota</taxon>
        <taxon>Tissierellia</taxon>
        <taxon>Tissierellales</taxon>
        <taxon>Peptoniphilaceae</taxon>
        <taxon>Peptoniphilus</taxon>
    </lineage>
</organism>
<dbReference type="RefSeq" id="WP_019034796.1">
    <property type="nucleotide sequence ID" value="NZ_CAMUOS010000004.1"/>
</dbReference>
<dbReference type="Pfam" id="PF03477">
    <property type="entry name" value="ATP-cone"/>
    <property type="match status" value="1"/>
</dbReference>
<dbReference type="STRING" id="1122949.GCA_000378725_01029"/>
<dbReference type="PANTHER" id="PTHR30455">
    <property type="entry name" value="TRANSCRIPTIONAL REPRESSOR NRDR"/>
    <property type="match status" value="1"/>
</dbReference>
<evidence type="ECO:0000256" key="4">
    <source>
        <dbReference type="ARBA" id="ARBA00022840"/>
    </source>
</evidence>
<evidence type="ECO:0000259" key="9">
    <source>
        <dbReference type="PROSITE" id="PS51161"/>
    </source>
</evidence>
<dbReference type="OrthoDB" id="9807461at2"/>
<evidence type="ECO:0000256" key="2">
    <source>
        <dbReference type="ARBA" id="ARBA00022741"/>
    </source>
</evidence>
<evidence type="ECO:0000256" key="8">
    <source>
        <dbReference type="HAMAP-Rule" id="MF_00440"/>
    </source>
</evidence>
<dbReference type="EMBL" id="UGSZ01000001">
    <property type="protein sequence ID" value="SUB57448.1"/>
    <property type="molecule type" value="Genomic_DNA"/>
</dbReference>
<keyword evidence="6 8" id="KW-0238">DNA-binding</keyword>
<feature type="domain" description="ATP-cone" evidence="9">
    <location>
        <begin position="48"/>
        <end position="138"/>
    </location>
</feature>
<comment type="similarity">
    <text evidence="8">Belongs to the NrdR family.</text>
</comment>
<comment type="caution">
    <text evidence="8">Lacks conserved residue(s) required for the propagation of feature annotation.</text>
</comment>
<proteinExistence type="inferred from homology"/>
<evidence type="ECO:0000256" key="3">
    <source>
        <dbReference type="ARBA" id="ARBA00022833"/>
    </source>
</evidence>